<name>D9I620_9CAUD</name>
<accession>D9I620</accession>
<evidence type="ECO:0000313" key="2">
    <source>
        <dbReference type="Proteomes" id="UP000000330"/>
    </source>
</evidence>
<gene>
    <name evidence="1" type="ORF">Acj133p054</name>
</gene>
<dbReference type="EMBL" id="HM114315">
    <property type="protein sequence ID" value="ADJ19401.1"/>
    <property type="molecule type" value="Genomic_DNA"/>
</dbReference>
<evidence type="ECO:0000313" key="1">
    <source>
        <dbReference type="EMBL" id="ADJ19401.1"/>
    </source>
</evidence>
<organism evidence="1 2">
    <name type="scientific">Acinetobacter phage 133</name>
    <dbReference type="NCBI Taxonomy" id="2919552"/>
    <lineage>
        <taxon>Viruses</taxon>
        <taxon>Duplodnaviria</taxon>
        <taxon>Heunggongvirae</taxon>
        <taxon>Uroviricota</taxon>
        <taxon>Caudoviricetes</taxon>
        <taxon>Pantevenvirales</taxon>
        <taxon>Straboviridae</taxon>
        <taxon>Tevenvirinae</taxon>
        <taxon>Centumtrigintavirus</taxon>
        <taxon>Centumtrigintavirus cv133</taxon>
        <taxon>Acinetobacter virus 133</taxon>
    </lineage>
</organism>
<dbReference type="RefSeq" id="YP_004300635.1">
    <property type="nucleotide sequence ID" value="NC_015250.1"/>
</dbReference>
<sequence>MANLTNMQNVKVKIVKAKESSGNIQFFVRAIRDHDNREHFLDALLEYQCFQTKHFDQDECIKRALFSARYLLRFFGKDPVDLEFVQFSSEDMKIVEQDRLFWRT</sequence>
<dbReference type="Proteomes" id="UP000000330">
    <property type="component" value="Segment"/>
</dbReference>
<proteinExistence type="predicted"/>
<reference evidence="1 2" key="1">
    <citation type="journal article" date="2010" name="Virol. J.">
        <title>Genomes of the T4-related bacteriophages as windows on microbial genome evolution.</title>
        <authorList>
            <person name="Petrov V.M."/>
            <person name="Ratnayaka S."/>
            <person name="Nolan J.M."/>
            <person name="Miller E.S."/>
            <person name="Karam J.D."/>
        </authorList>
    </citation>
    <scope>NUCLEOTIDE SEQUENCE [LARGE SCALE GENOMIC DNA]</scope>
    <source>
        <strain evidence="1">Acj133</strain>
    </source>
</reference>
<keyword evidence="2" id="KW-1185">Reference proteome</keyword>
<dbReference type="KEGG" id="vg:10323041"/>
<dbReference type="GeneID" id="10323041"/>
<protein>
    <submittedName>
        <fullName evidence="1">Uncharacterized protein</fullName>
    </submittedName>
</protein>